<gene>
    <name evidence="1" type="ORF">ACFP81_05455</name>
</gene>
<reference evidence="2" key="1">
    <citation type="journal article" date="2019" name="Int. J. Syst. Evol. Microbiol.">
        <title>The Global Catalogue of Microorganisms (GCM) 10K type strain sequencing project: providing services to taxonomists for standard genome sequencing and annotation.</title>
        <authorList>
            <consortium name="The Broad Institute Genomics Platform"/>
            <consortium name="The Broad Institute Genome Sequencing Center for Infectious Disease"/>
            <person name="Wu L."/>
            <person name="Ma J."/>
        </authorList>
    </citation>
    <scope>NUCLEOTIDE SEQUENCE [LARGE SCALE GENOMIC DNA]</scope>
    <source>
        <strain evidence="2">CGMCC 1.15772</strain>
    </source>
</reference>
<proteinExistence type="predicted"/>
<protein>
    <recommendedName>
        <fullName evidence="3">Low temperature-induced protein</fullName>
    </recommendedName>
</protein>
<evidence type="ECO:0008006" key="3">
    <source>
        <dbReference type="Google" id="ProtNLM"/>
    </source>
</evidence>
<evidence type="ECO:0000313" key="2">
    <source>
        <dbReference type="Proteomes" id="UP001596297"/>
    </source>
</evidence>
<accession>A0ABW1YE55</accession>
<organism evidence="1 2">
    <name type="scientific">Deinococcus lacus</name>
    <dbReference type="NCBI Taxonomy" id="392561"/>
    <lineage>
        <taxon>Bacteria</taxon>
        <taxon>Thermotogati</taxon>
        <taxon>Deinococcota</taxon>
        <taxon>Deinococci</taxon>
        <taxon>Deinococcales</taxon>
        <taxon>Deinococcaceae</taxon>
        <taxon>Deinococcus</taxon>
    </lineage>
</organism>
<name>A0ABW1YE55_9DEIO</name>
<comment type="caution">
    <text evidence="1">The sequence shown here is derived from an EMBL/GenBank/DDBJ whole genome shotgun (WGS) entry which is preliminary data.</text>
</comment>
<dbReference type="EMBL" id="JBHSWD010000001">
    <property type="protein sequence ID" value="MFC6591512.1"/>
    <property type="molecule type" value="Genomic_DNA"/>
</dbReference>
<evidence type="ECO:0000313" key="1">
    <source>
        <dbReference type="EMBL" id="MFC6591512.1"/>
    </source>
</evidence>
<keyword evidence="2" id="KW-1185">Reference proteome</keyword>
<sequence length="176" mass="17721">MKHIVFPTVQQADAFVADLEAQGLVMPERRERSYRTTTTTTTVADANNMDMNGNGETVGSEAAKGAAAGAITGAAAALTGAALTAAAGAATVATGGLAAPLLGLTLLGTGVGAAVGATGEAVRETSDADYYDVQDTQYQTINETYQSGGRAVAVDDNVPADKLQDAVARHGGRFIS</sequence>
<dbReference type="RefSeq" id="WP_380082517.1">
    <property type="nucleotide sequence ID" value="NZ_JBHSWD010000001.1"/>
</dbReference>
<dbReference type="Proteomes" id="UP001596297">
    <property type="component" value="Unassembled WGS sequence"/>
</dbReference>